<dbReference type="EMBL" id="JAPNKA010000001">
    <property type="protein sequence ID" value="MCY1076281.1"/>
    <property type="molecule type" value="Genomic_DNA"/>
</dbReference>
<organism evidence="2 3">
    <name type="scientific">Archangium lansingense</name>
    <dbReference type="NCBI Taxonomy" id="2995310"/>
    <lineage>
        <taxon>Bacteria</taxon>
        <taxon>Pseudomonadati</taxon>
        <taxon>Myxococcota</taxon>
        <taxon>Myxococcia</taxon>
        <taxon>Myxococcales</taxon>
        <taxon>Cystobacterineae</taxon>
        <taxon>Archangiaceae</taxon>
        <taxon>Archangium</taxon>
    </lineage>
</organism>
<name>A0ABT4A4J2_9BACT</name>
<protein>
    <submittedName>
        <fullName evidence="2">ATP-grasp domain-containing protein</fullName>
    </submittedName>
</protein>
<accession>A0ABT4A4J2</accession>
<proteinExistence type="predicted"/>
<dbReference type="InterPro" id="IPR041261">
    <property type="entry name" value="R2K_2"/>
</dbReference>
<evidence type="ECO:0000313" key="2">
    <source>
        <dbReference type="EMBL" id="MCY1076281.1"/>
    </source>
</evidence>
<gene>
    <name evidence="2" type="ORF">OV287_17525</name>
</gene>
<evidence type="ECO:0000259" key="1">
    <source>
        <dbReference type="Pfam" id="PF18299"/>
    </source>
</evidence>
<dbReference type="Proteomes" id="UP001207654">
    <property type="component" value="Unassembled WGS sequence"/>
</dbReference>
<dbReference type="Pfam" id="PF18299">
    <property type="entry name" value="R2K_2"/>
    <property type="match status" value="1"/>
</dbReference>
<dbReference type="RefSeq" id="WP_267535179.1">
    <property type="nucleotide sequence ID" value="NZ_JAPNKA010000001.1"/>
</dbReference>
<comment type="caution">
    <text evidence="2">The sequence shown here is derived from an EMBL/GenBank/DDBJ whole genome shotgun (WGS) entry which is preliminary data.</text>
</comment>
<feature type="domain" description="ATP-grasp" evidence="1">
    <location>
        <begin position="85"/>
        <end position="236"/>
    </location>
</feature>
<keyword evidence="3" id="KW-1185">Reference proteome</keyword>
<dbReference type="SUPFAM" id="SSF56059">
    <property type="entry name" value="Glutathione synthetase ATP-binding domain-like"/>
    <property type="match status" value="1"/>
</dbReference>
<reference evidence="2 3" key="1">
    <citation type="submission" date="2022-11" db="EMBL/GenBank/DDBJ databases">
        <title>Minimal conservation of predation-associated metabolite biosynthetic gene clusters underscores biosynthetic potential of Myxococcota including descriptions for ten novel species: Archangium lansinium sp. nov., Myxococcus landrumus sp. nov., Nannocystis bai.</title>
        <authorList>
            <person name="Ahearne A."/>
            <person name="Stevens C."/>
            <person name="Phillips K."/>
        </authorList>
    </citation>
    <scope>NUCLEOTIDE SEQUENCE [LARGE SCALE GENOMIC DNA]</scope>
    <source>
        <strain evidence="2 3">MIWBW</strain>
    </source>
</reference>
<sequence>MIRRAFIQELGGGRMEPEMRDVLGGLQERGIPAELFTAKRLERRQLPLDRETLVAGDVPSVLGALGQLGLEPPPTNDYPRSLEPFLHRRLWTSTVRRLVACIEDGSSPPVFAKPQGRKKRFTGHVFGTQEDLLYLQRTSLSTPILCSEVVRWRSEYRVFVIRGRIVGVRHYAGDPAIPVDEAQVERAVRSLEEAGEGTAAYGVDFGVLETGQTALIEWNDGFALGSYGLDRSLYTELTLTRWEELTGGTPSR</sequence>
<evidence type="ECO:0000313" key="3">
    <source>
        <dbReference type="Proteomes" id="UP001207654"/>
    </source>
</evidence>